<proteinExistence type="predicted"/>
<protein>
    <submittedName>
        <fullName evidence="1">Uncharacterized protein</fullName>
    </submittedName>
</protein>
<gene>
    <name evidence="1" type="ORF">I553_4376</name>
</gene>
<comment type="caution">
    <text evidence="1">The sequence shown here is derived from an EMBL/GenBank/DDBJ whole genome shotgun (WGS) entry which is preliminary data.</text>
</comment>
<evidence type="ECO:0000313" key="1">
    <source>
        <dbReference type="EMBL" id="EUA30120.1"/>
    </source>
</evidence>
<accession>X8AGX1</accession>
<dbReference type="AlphaFoldDB" id="X8AGX1"/>
<reference evidence="1" key="1">
    <citation type="submission" date="2014-01" db="EMBL/GenBank/DDBJ databases">
        <authorList>
            <person name="Brown-Elliot B."/>
            <person name="Wallace R."/>
            <person name="Lenaerts A."/>
            <person name="Ordway D."/>
            <person name="DeGroote M.A."/>
            <person name="Parker T."/>
            <person name="Sizemore C."/>
            <person name="Tallon L.J."/>
            <person name="Sadzewicz L.K."/>
            <person name="Sengamalay N."/>
            <person name="Fraser C.M."/>
            <person name="Hine E."/>
            <person name="Shefchek K.A."/>
            <person name="Das S.P."/>
            <person name="Tettelin H."/>
        </authorList>
    </citation>
    <scope>NUCLEOTIDE SEQUENCE [LARGE SCALE GENOMIC DNA]</scope>
    <source>
        <strain evidence="1">4042</strain>
    </source>
</reference>
<sequence>MSALVSFTRGCAVGSEGQARGESMLLKLRSADRCGAFHHRG</sequence>
<name>X8AGX1_MYCXE</name>
<organism evidence="1">
    <name type="scientific">Mycobacterium xenopi 4042</name>
    <dbReference type="NCBI Taxonomy" id="1299334"/>
    <lineage>
        <taxon>Bacteria</taxon>
        <taxon>Bacillati</taxon>
        <taxon>Actinomycetota</taxon>
        <taxon>Actinomycetes</taxon>
        <taxon>Mycobacteriales</taxon>
        <taxon>Mycobacteriaceae</taxon>
        <taxon>Mycobacterium</taxon>
    </lineage>
</organism>
<dbReference type="EMBL" id="JAOB01000060">
    <property type="protein sequence ID" value="EUA30120.1"/>
    <property type="molecule type" value="Genomic_DNA"/>
</dbReference>